<accession>A0A067PBF4</accession>
<proteinExistence type="predicted"/>
<protein>
    <submittedName>
        <fullName evidence="1">Uncharacterized protein</fullName>
    </submittedName>
</protein>
<dbReference type="AlphaFoldDB" id="A0A067PBF4"/>
<gene>
    <name evidence="1" type="ORF">JAAARDRAFT_199378</name>
</gene>
<dbReference type="HOGENOM" id="CLU_454189_0_0_1"/>
<evidence type="ECO:0000313" key="1">
    <source>
        <dbReference type="EMBL" id="KDQ51165.1"/>
    </source>
</evidence>
<dbReference type="Proteomes" id="UP000027265">
    <property type="component" value="Unassembled WGS sequence"/>
</dbReference>
<reference evidence="2" key="1">
    <citation type="journal article" date="2014" name="Proc. Natl. Acad. Sci. U.S.A.">
        <title>Extensive sampling of basidiomycete genomes demonstrates inadequacy of the white-rot/brown-rot paradigm for wood decay fungi.</title>
        <authorList>
            <person name="Riley R."/>
            <person name="Salamov A.A."/>
            <person name="Brown D.W."/>
            <person name="Nagy L.G."/>
            <person name="Floudas D."/>
            <person name="Held B.W."/>
            <person name="Levasseur A."/>
            <person name="Lombard V."/>
            <person name="Morin E."/>
            <person name="Otillar R."/>
            <person name="Lindquist E.A."/>
            <person name="Sun H."/>
            <person name="LaButti K.M."/>
            <person name="Schmutz J."/>
            <person name="Jabbour D."/>
            <person name="Luo H."/>
            <person name="Baker S.E."/>
            <person name="Pisabarro A.G."/>
            <person name="Walton J.D."/>
            <person name="Blanchette R.A."/>
            <person name="Henrissat B."/>
            <person name="Martin F."/>
            <person name="Cullen D."/>
            <person name="Hibbett D.S."/>
            <person name="Grigoriev I.V."/>
        </authorList>
    </citation>
    <scope>NUCLEOTIDE SEQUENCE [LARGE SCALE GENOMIC DNA]</scope>
    <source>
        <strain evidence="2">MUCL 33604</strain>
    </source>
</reference>
<sequence>MDPRWNKSSESLVSRDDTATLVDSASILSLEESETSTLRSVSRASTYTVQASYSQEKKPSHILRGTKSLGFWERLGESWKDKPHDSTSRTIGSPTSLAEQTLELTGKKSNLTHHHWTLGSSNSKSQVLSDHDFSLLLQQYDIQDGRGNQVSSPQFDKTTLKFTSSLNFEGLAYLGRSRLPVTLLGIHAYIHDPSSTHLDGLTGFLDQLPSLNHIWLYFCNENSDDPAWAGEVACKLVKFFQVLATKQCKLFSIVKYPSSAHSSKLELFPNLPPNPNTSPSPDSQIESVHHLRPLASLSTLTVGLPLMFAPPWVYWTARTINLSSIDSLYLTPPSPPDWPSILPLISARFLKRFCIQGITFVDLVAFLYRHQEIENLCPMNIQLDFQGFAPTVPLSLPAGFALPNLRTLIAAPEFALRLLTNTDIHSRPLLRSFILSGTSAPHTLSEHDPYPGIVSLDESIRCIKRVRIPLVEIECSVSCEGCLGWVLSREWGEEDEEESGYKTKEKGGVFRIKVNSSCSSSRYASAGRDIVSGWTFPSTSPYP</sequence>
<dbReference type="EMBL" id="KL197751">
    <property type="protein sequence ID" value="KDQ51165.1"/>
    <property type="molecule type" value="Genomic_DNA"/>
</dbReference>
<organism evidence="1 2">
    <name type="scientific">Jaapia argillacea MUCL 33604</name>
    <dbReference type="NCBI Taxonomy" id="933084"/>
    <lineage>
        <taxon>Eukaryota</taxon>
        <taxon>Fungi</taxon>
        <taxon>Dikarya</taxon>
        <taxon>Basidiomycota</taxon>
        <taxon>Agaricomycotina</taxon>
        <taxon>Agaricomycetes</taxon>
        <taxon>Agaricomycetidae</taxon>
        <taxon>Jaapiales</taxon>
        <taxon>Jaapiaceae</taxon>
        <taxon>Jaapia</taxon>
    </lineage>
</organism>
<keyword evidence="2" id="KW-1185">Reference proteome</keyword>
<dbReference type="InParanoid" id="A0A067PBF4"/>
<evidence type="ECO:0000313" key="2">
    <source>
        <dbReference type="Proteomes" id="UP000027265"/>
    </source>
</evidence>
<name>A0A067PBF4_9AGAM</name>